<evidence type="ECO:0008006" key="4">
    <source>
        <dbReference type="Google" id="ProtNLM"/>
    </source>
</evidence>
<dbReference type="EMBL" id="CAJNOO010004333">
    <property type="protein sequence ID" value="CAF1377727.1"/>
    <property type="molecule type" value="Genomic_DNA"/>
</dbReference>
<dbReference type="SUPFAM" id="SSF53098">
    <property type="entry name" value="Ribonuclease H-like"/>
    <property type="match status" value="1"/>
</dbReference>
<organism evidence="2 3">
    <name type="scientific">Rotaria sordida</name>
    <dbReference type="NCBI Taxonomy" id="392033"/>
    <lineage>
        <taxon>Eukaryota</taxon>
        <taxon>Metazoa</taxon>
        <taxon>Spiralia</taxon>
        <taxon>Gnathifera</taxon>
        <taxon>Rotifera</taxon>
        <taxon>Eurotatoria</taxon>
        <taxon>Bdelloidea</taxon>
        <taxon>Philodinida</taxon>
        <taxon>Philodinidae</taxon>
        <taxon>Rotaria</taxon>
    </lineage>
</organism>
<accession>A0A815J9P0</accession>
<gene>
    <name evidence="2" type="ORF">RFH988_LOCUS33681</name>
</gene>
<name>A0A815J9P0_9BILA</name>
<sequence>MGSDRFVNWIEDTSRKLRTLHESKVPKRSWRKGQVQEWLNDHHIPFDSRSVKAELLELALANASPNQYITDQAVEQFNIQIARLPHRHCCLNPIELSWNNLKQYHILTSAYHPRSNDVIEQFNRLFHTILAKYVGDNTINKWDEYVDHALFACRIRQHYATGKTPFYMIYGVEVKLPGDEQAPTRVQQINQLVKQRDIVHQRLDSNAIKMKIYYDRRLKDHVDELQSNDWVLIHKKEKQELEKQQKQKQEIGNKENENKHQLRSRTKSDSTLKHRQTSPILPRPKRSHERKRHTGSLTASITQVSIPKPYSPKKKGQVQEWLNDHHIPFDSRSVKAELLELALANASPNEYITDQAAEQFNVQIVRLSHRHCCLNPIELSWNNLKQYTDQATEQFRVQIVRLPHRHCCLNPIELSWNNLKQYIRDNNVTFKANDVYNLILDLMGGLDTELATSYFKHVEKVEQTFTDADSFLEEDIEPNLVEEETMTEEEDDDDDDE</sequence>
<feature type="region of interest" description="Disordered" evidence="1">
    <location>
        <begin position="241"/>
        <end position="300"/>
    </location>
</feature>
<feature type="compositionally biased region" description="Basic residues" evidence="1">
    <location>
        <begin position="283"/>
        <end position="294"/>
    </location>
</feature>
<feature type="compositionally biased region" description="Basic and acidic residues" evidence="1">
    <location>
        <begin position="241"/>
        <end position="272"/>
    </location>
</feature>
<evidence type="ECO:0000313" key="2">
    <source>
        <dbReference type="EMBL" id="CAF1377727.1"/>
    </source>
</evidence>
<dbReference type="PANTHER" id="PTHR33939:SF1">
    <property type="entry name" value="DUF4371 DOMAIN-CONTAINING PROTEIN"/>
    <property type="match status" value="1"/>
</dbReference>
<evidence type="ECO:0000313" key="3">
    <source>
        <dbReference type="Proteomes" id="UP000663882"/>
    </source>
</evidence>
<proteinExistence type="predicted"/>
<dbReference type="Gene3D" id="3.30.420.10">
    <property type="entry name" value="Ribonuclease H-like superfamily/Ribonuclease H"/>
    <property type="match status" value="2"/>
</dbReference>
<evidence type="ECO:0000256" key="1">
    <source>
        <dbReference type="SAM" id="MobiDB-lite"/>
    </source>
</evidence>
<reference evidence="2" key="1">
    <citation type="submission" date="2021-02" db="EMBL/GenBank/DDBJ databases">
        <authorList>
            <person name="Nowell W R."/>
        </authorList>
    </citation>
    <scope>NUCLEOTIDE SEQUENCE</scope>
</reference>
<dbReference type="OrthoDB" id="10039611at2759"/>
<feature type="region of interest" description="Disordered" evidence="1">
    <location>
        <begin position="474"/>
        <end position="497"/>
    </location>
</feature>
<comment type="caution">
    <text evidence="2">The sequence shown here is derived from an EMBL/GenBank/DDBJ whole genome shotgun (WGS) entry which is preliminary data.</text>
</comment>
<protein>
    <recommendedName>
        <fullName evidence="4">Integrase catalytic domain-containing protein</fullName>
    </recommendedName>
</protein>
<dbReference type="InterPro" id="IPR036397">
    <property type="entry name" value="RNaseH_sf"/>
</dbReference>
<dbReference type="PANTHER" id="PTHR33939">
    <property type="entry name" value="PROTEIN CBG22215"/>
    <property type="match status" value="1"/>
</dbReference>
<dbReference type="InterPro" id="IPR012337">
    <property type="entry name" value="RNaseH-like_sf"/>
</dbReference>
<dbReference type="AlphaFoldDB" id="A0A815J9P0"/>
<dbReference type="Proteomes" id="UP000663882">
    <property type="component" value="Unassembled WGS sequence"/>
</dbReference>
<dbReference type="GO" id="GO:0003676">
    <property type="term" value="F:nucleic acid binding"/>
    <property type="evidence" value="ECO:0007669"/>
    <property type="project" value="InterPro"/>
</dbReference>